<evidence type="ECO:0000313" key="8">
    <source>
        <dbReference type="EMBL" id="KKL26730.1"/>
    </source>
</evidence>
<protein>
    <recommendedName>
        <fullName evidence="2">2-dehydropantoate 2-reductase</fullName>
        <ecNumber evidence="2">1.1.1.169</ecNumber>
    </recommendedName>
    <alternativeName>
        <fullName evidence="5">Ketopantoate reductase</fullName>
    </alternativeName>
</protein>
<gene>
    <name evidence="8" type="ORF">LCGC14_2392370</name>
</gene>
<dbReference type="GO" id="GO:0005737">
    <property type="term" value="C:cytoplasm"/>
    <property type="evidence" value="ECO:0007669"/>
    <property type="project" value="TreeGrafter"/>
</dbReference>
<reference evidence="8" key="1">
    <citation type="journal article" date="2015" name="Nature">
        <title>Complex archaea that bridge the gap between prokaryotes and eukaryotes.</title>
        <authorList>
            <person name="Spang A."/>
            <person name="Saw J.H."/>
            <person name="Jorgensen S.L."/>
            <person name="Zaremba-Niedzwiedzka K."/>
            <person name="Martijn J."/>
            <person name="Lind A.E."/>
            <person name="van Eijk R."/>
            <person name="Schleper C."/>
            <person name="Guy L."/>
            <person name="Ettema T.J."/>
        </authorList>
    </citation>
    <scope>NUCLEOTIDE SEQUENCE</scope>
</reference>
<dbReference type="GO" id="GO:0050661">
    <property type="term" value="F:NADP binding"/>
    <property type="evidence" value="ECO:0007669"/>
    <property type="project" value="TreeGrafter"/>
</dbReference>
<dbReference type="Pfam" id="PF08546">
    <property type="entry name" value="ApbA_C"/>
    <property type="match status" value="1"/>
</dbReference>
<dbReference type="PANTHER" id="PTHR43765">
    <property type="entry name" value="2-DEHYDROPANTOATE 2-REDUCTASE-RELATED"/>
    <property type="match status" value="1"/>
</dbReference>
<evidence type="ECO:0000256" key="3">
    <source>
        <dbReference type="ARBA" id="ARBA00022857"/>
    </source>
</evidence>
<accession>A0A0F9BXT9</accession>
<evidence type="ECO:0000256" key="2">
    <source>
        <dbReference type="ARBA" id="ARBA00013014"/>
    </source>
</evidence>
<dbReference type="PANTHER" id="PTHR43765:SF2">
    <property type="entry name" value="2-DEHYDROPANTOATE 2-REDUCTASE"/>
    <property type="match status" value="1"/>
</dbReference>
<dbReference type="EMBL" id="LAZR01035731">
    <property type="protein sequence ID" value="KKL26730.1"/>
    <property type="molecule type" value="Genomic_DNA"/>
</dbReference>
<dbReference type="GO" id="GO:0015940">
    <property type="term" value="P:pantothenate biosynthetic process"/>
    <property type="evidence" value="ECO:0007669"/>
    <property type="project" value="InterPro"/>
</dbReference>
<evidence type="ECO:0000259" key="7">
    <source>
        <dbReference type="Pfam" id="PF08546"/>
    </source>
</evidence>
<keyword evidence="4" id="KW-0560">Oxidoreductase</keyword>
<dbReference type="Gene3D" id="1.10.1040.10">
    <property type="entry name" value="N-(1-d-carboxylethyl)-l-norvaline Dehydrogenase, domain 2"/>
    <property type="match status" value="1"/>
</dbReference>
<dbReference type="EC" id="1.1.1.169" evidence="2"/>
<dbReference type="InterPro" id="IPR013752">
    <property type="entry name" value="KPA_reductase"/>
</dbReference>
<organism evidence="8">
    <name type="scientific">marine sediment metagenome</name>
    <dbReference type="NCBI Taxonomy" id="412755"/>
    <lineage>
        <taxon>unclassified sequences</taxon>
        <taxon>metagenomes</taxon>
        <taxon>ecological metagenomes</taxon>
    </lineage>
</organism>
<dbReference type="InterPro" id="IPR003710">
    <property type="entry name" value="ApbA"/>
</dbReference>
<dbReference type="InterPro" id="IPR013328">
    <property type="entry name" value="6PGD_dom2"/>
</dbReference>
<proteinExistence type="inferred from homology"/>
<evidence type="ECO:0000259" key="6">
    <source>
        <dbReference type="Pfam" id="PF02558"/>
    </source>
</evidence>
<dbReference type="InterPro" id="IPR013332">
    <property type="entry name" value="KPR_N"/>
</dbReference>
<feature type="domain" description="Ketopantoate reductase C-terminal" evidence="7">
    <location>
        <begin position="178"/>
        <end position="316"/>
    </location>
</feature>
<comment type="similarity">
    <text evidence="1">Belongs to the ketopantoate reductase family.</text>
</comment>
<dbReference type="Gene3D" id="3.40.50.720">
    <property type="entry name" value="NAD(P)-binding Rossmann-like Domain"/>
    <property type="match status" value="1"/>
</dbReference>
<evidence type="ECO:0000256" key="5">
    <source>
        <dbReference type="ARBA" id="ARBA00032024"/>
    </source>
</evidence>
<feature type="domain" description="Ketopantoate reductase N-terminal" evidence="6">
    <location>
        <begin position="6"/>
        <end position="153"/>
    </location>
</feature>
<dbReference type="GO" id="GO:0008677">
    <property type="term" value="F:2-dehydropantoate 2-reductase activity"/>
    <property type="evidence" value="ECO:0007669"/>
    <property type="project" value="UniProtKB-EC"/>
</dbReference>
<dbReference type="NCBIfam" id="TIGR00745">
    <property type="entry name" value="apbA_panE"/>
    <property type="match status" value="1"/>
</dbReference>
<evidence type="ECO:0000256" key="4">
    <source>
        <dbReference type="ARBA" id="ARBA00023002"/>
    </source>
</evidence>
<dbReference type="Pfam" id="PF02558">
    <property type="entry name" value="ApbA"/>
    <property type="match status" value="1"/>
</dbReference>
<name>A0A0F9BXT9_9ZZZZ</name>
<sequence length="338" mass="38369">MRDLRVIIYGIGGIGATLGGWLSQDYENVYLLARGENAKVLKTNGLILYERENNNPAPIKVKIIEDLNELIDIDVVVITVKNYDLEEVAQDISKKLGDKPIIVGLQNGFENQDILPKYFSKIVYCVVVQSGWRDQPGIFGTRGKGHLTLGTPNNENLEIVEKIVNILNIGIPSRMTRDFQEAAHSKLIINLSNSVYTIISSDLKDDDSIFLLWQIFVGIYLEGVKVIKTAGYKEFELKGLPSWETIELRKNLDKETAVSNFKRGIKYAWLNSMAQDMLRRQRNQSELESLNGYILKLADSLNIKIPYNKKLYEICKKNFSEKPFQGLPVADVWAKLNI</sequence>
<dbReference type="SUPFAM" id="SSF51735">
    <property type="entry name" value="NAD(P)-binding Rossmann-fold domains"/>
    <property type="match status" value="1"/>
</dbReference>
<keyword evidence="3" id="KW-0521">NADP</keyword>
<dbReference type="InterPro" id="IPR036291">
    <property type="entry name" value="NAD(P)-bd_dom_sf"/>
</dbReference>
<dbReference type="SUPFAM" id="SSF48179">
    <property type="entry name" value="6-phosphogluconate dehydrogenase C-terminal domain-like"/>
    <property type="match status" value="1"/>
</dbReference>
<dbReference type="AlphaFoldDB" id="A0A0F9BXT9"/>
<dbReference type="InterPro" id="IPR050838">
    <property type="entry name" value="Ketopantoate_reductase"/>
</dbReference>
<comment type="caution">
    <text evidence="8">The sequence shown here is derived from an EMBL/GenBank/DDBJ whole genome shotgun (WGS) entry which is preliminary data.</text>
</comment>
<evidence type="ECO:0000256" key="1">
    <source>
        <dbReference type="ARBA" id="ARBA00007870"/>
    </source>
</evidence>
<dbReference type="InterPro" id="IPR008927">
    <property type="entry name" value="6-PGluconate_DH-like_C_sf"/>
</dbReference>